<proteinExistence type="predicted"/>
<evidence type="ECO:0000313" key="2">
    <source>
        <dbReference type="EMBL" id="PSC68169.1"/>
    </source>
</evidence>
<protein>
    <submittedName>
        <fullName evidence="2">Beta-carotene isomerase chloroplastic-like</fullName>
    </submittedName>
</protein>
<dbReference type="InterPro" id="IPR038938">
    <property type="entry name" value="D27-like"/>
</dbReference>
<dbReference type="AlphaFoldDB" id="A0A2P6V245"/>
<comment type="caution">
    <text evidence="2">The sequence shown here is derived from an EMBL/GenBank/DDBJ whole genome shotgun (WGS) entry which is preliminary data.</text>
</comment>
<dbReference type="Proteomes" id="UP000239649">
    <property type="component" value="Unassembled WGS sequence"/>
</dbReference>
<dbReference type="InterPro" id="IPR025114">
    <property type="entry name" value="D27-like_C"/>
</dbReference>
<organism evidence="2 3">
    <name type="scientific">Micractinium conductrix</name>
    <dbReference type="NCBI Taxonomy" id="554055"/>
    <lineage>
        <taxon>Eukaryota</taxon>
        <taxon>Viridiplantae</taxon>
        <taxon>Chlorophyta</taxon>
        <taxon>core chlorophytes</taxon>
        <taxon>Trebouxiophyceae</taxon>
        <taxon>Chlorellales</taxon>
        <taxon>Chlorellaceae</taxon>
        <taxon>Chlorella clade</taxon>
        <taxon>Micractinium</taxon>
    </lineage>
</organism>
<accession>A0A2P6V245</accession>
<dbReference type="GO" id="GO:0005506">
    <property type="term" value="F:iron ion binding"/>
    <property type="evidence" value="ECO:0007669"/>
    <property type="project" value="InterPro"/>
</dbReference>
<reference evidence="2 3" key="1">
    <citation type="journal article" date="2018" name="Plant J.">
        <title>Genome sequences of Chlorella sorokiniana UTEX 1602 and Micractinium conductrix SAG 241.80: implications to maltose excretion by a green alga.</title>
        <authorList>
            <person name="Arriola M.B."/>
            <person name="Velmurugan N."/>
            <person name="Zhang Y."/>
            <person name="Plunkett M.H."/>
            <person name="Hondzo H."/>
            <person name="Barney B.M."/>
        </authorList>
    </citation>
    <scope>NUCLEOTIDE SEQUENCE [LARGE SCALE GENOMIC DNA]</scope>
    <source>
        <strain evidence="2 3">SAG 241.80</strain>
    </source>
</reference>
<evidence type="ECO:0000313" key="3">
    <source>
        <dbReference type="Proteomes" id="UP000239649"/>
    </source>
</evidence>
<dbReference type="STRING" id="554055.A0A2P6V245"/>
<dbReference type="PANTHER" id="PTHR33591">
    <property type="entry name" value="BETA-CAROTENE ISOMERASE D27"/>
    <property type="match status" value="1"/>
</dbReference>
<gene>
    <name evidence="2" type="ORF">C2E20_8234</name>
</gene>
<dbReference type="GO" id="GO:0016853">
    <property type="term" value="F:isomerase activity"/>
    <property type="evidence" value="ECO:0007669"/>
    <property type="project" value="UniProtKB-KW"/>
</dbReference>
<dbReference type="PANTHER" id="PTHR33591:SF7">
    <property type="entry name" value="BETA-CAROTENE ISOMERASE D27-LIKE C-TERMINAL DOMAIN-CONTAINING PROTEIN"/>
    <property type="match status" value="1"/>
</dbReference>
<evidence type="ECO:0000259" key="1">
    <source>
        <dbReference type="Pfam" id="PF13225"/>
    </source>
</evidence>
<sequence length="165" mass="18202">MVEVSRALMRGRSAEQQRQAVIAGFPEVAPWFRRLFPYSRWGAELNVRITPAFFAWLVGPMEAAEAEVDGGATQWSAVKIKRCRYLAESGCAAMCANLCKYPTQAFFTEQLGMPLTMTPNFDDYSCEMVFGKRPPSPDEDPVASQPCLAACATAQAAAPRCHKLD</sequence>
<dbReference type="OrthoDB" id="416096at2759"/>
<name>A0A2P6V245_9CHLO</name>
<feature type="domain" description="Beta-carotene isomerase D27-like C-terminal" evidence="1">
    <location>
        <begin position="56"/>
        <end position="138"/>
    </location>
</feature>
<keyword evidence="3" id="KW-1185">Reference proteome</keyword>
<dbReference type="Pfam" id="PF13225">
    <property type="entry name" value="D27-like_C"/>
    <property type="match status" value="1"/>
</dbReference>
<dbReference type="EMBL" id="LHPF02000041">
    <property type="protein sequence ID" value="PSC68169.1"/>
    <property type="molecule type" value="Genomic_DNA"/>
</dbReference>